<organism evidence="1 2">
    <name type="scientific">Curvibacter cyanobacteriorum</name>
    <dbReference type="NCBI Taxonomy" id="3026422"/>
    <lineage>
        <taxon>Bacteria</taxon>
        <taxon>Pseudomonadati</taxon>
        <taxon>Pseudomonadota</taxon>
        <taxon>Betaproteobacteria</taxon>
        <taxon>Burkholderiales</taxon>
        <taxon>Comamonadaceae</taxon>
        <taxon>Curvibacter</taxon>
    </lineage>
</organism>
<dbReference type="EMBL" id="JAQSIP010000002">
    <property type="protein sequence ID" value="MDD0837892.1"/>
    <property type="molecule type" value="Genomic_DNA"/>
</dbReference>
<evidence type="ECO:0000313" key="1">
    <source>
        <dbReference type="EMBL" id="MDD0837892.1"/>
    </source>
</evidence>
<evidence type="ECO:0000313" key="2">
    <source>
        <dbReference type="Proteomes" id="UP001528673"/>
    </source>
</evidence>
<dbReference type="RefSeq" id="WP_273949206.1">
    <property type="nucleotide sequence ID" value="NZ_JAQSIP010000002.1"/>
</dbReference>
<keyword evidence="2" id="KW-1185">Reference proteome</keyword>
<dbReference type="Proteomes" id="UP001528673">
    <property type="component" value="Unassembled WGS sequence"/>
</dbReference>
<accession>A0ABT5MYN8</accession>
<gene>
    <name evidence="1" type="ORF">PSQ40_04840</name>
</gene>
<evidence type="ECO:0008006" key="3">
    <source>
        <dbReference type="Google" id="ProtNLM"/>
    </source>
</evidence>
<comment type="caution">
    <text evidence="1">The sequence shown here is derived from an EMBL/GenBank/DDBJ whole genome shotgun (WGS) entry which is preliminary data.</text>
</comment>
<protein>
    <recommendedName>
        <fullName evidence="3">HNH nuclease domain-containing protein</fullName>
    </recommendedName>
</protein>
<sequence length="172" mass="18735">MSLVTQDQIKALADEVGDCLIWHGSVSGDGYPTMKFMGSCRLVRRLVIEAKGQELAPRQPVMTTCGEKLCVSPAHLTPTSWAVIGQAAAKRGAFSRPDRRAKIAAARRKAGKLTMEKAREIRLSTDTYEVLSARYGVNRTIISRVKNGRAWVEFNSPLPSLSSAPAQGRAHA</sequence>
<name>A0ABT5MYN8_9BURK</name>
<proteinExistence type="predicted"/>
<reference evidence="1 2" key="1">
    <citation type="submission" date="2023-02" db="EMBL/GenBank/DDBJ databases">
        <title>Bacterial whole genomic sequence of Curvibacter sp. HBC61.</title>
        <authorList>
            <person name="Le V."/>
            <person name="Ko S.-R."/>
            <person name="Ahn C.-Y."/>
            <person name="Oh H.-M."/>
        </authorList>
    </citation>
    <scope>NUCLEOTIDE SEQUENCE [LARGE SCALE GENOMIC DNA]</scope>
    <source>
        <strain evidence="1 2">HBC61</strain>
    </source>
</reference>